<accession>A0A9W6XKM2</accession>
<gene>
    <name evidence="2" type="ORF">Pfra01_001235900</name>
</gene>
<comment type="caution">
    <text evidence="2">The sequence shown here is derived from an EMBL/GenBank/DDBJ whole genome shotgun (WGS) entry which is preliminary data.</text>
</comment>
<dbReference type="Proteomes" id="UP001165121">
    <property type="component" value="Unassembled WGS sequence"/>
</dbReference>
<proteinExistence type="predicted"/>
<evidence type="ECO:0000313" key="2">
    <source>
        <dbReference type="EMBL" id="GMF40348.1"/>
    </source>
</evidence>
<reference evidence="2" key="1">
    <citation type="submission" date="2023-04" db="EMBL/GenBank/DDBJ databases">
        <title>Phytophthora fragariaefolia NBRC 109709.</title>
        <authorList>
            <person name="Ichikawa N."/>
            <person name="Sato H."/>
            <person name="Tonouchi N."/>
        </authorList>
    </citation>
    <scope>NUCLEOTIDE SEQUENCE</scope>
    <source>
        <strain evidence="2">NBRC 109709</strain>
    </source>
</reference>
<feature type="region of interest" description="Disordered" evidence="1">
    <location>
        <begin position="39"/>
        <end position="72"/>
    </location>
</feature>
<protein>
    <submittedName>
        <fullName evidence="2">Unnamed protein product</fullName>
    </submittedName>
</protein>
<name>A0A9W6XKM2_9STRA</name>
<evidence type="ECO:0000256" key="1">
    <source>
        <dbReference type="SAM" id="MobiDB-lite"/>
    </source>
</evidence>
<sequence length="184" mass="21400">MMEALSLPCYQHVERQVPPTVIIHKDHDMTIQERQHRIRRSDQYMINVDSKTENKHPSSSTPDTHAHESTKRQKTCWKSLVTQYQIFGCLVHNIKTTPAVREFHIGVKGDPNVTIPPSATYQDIVDNHYEKFTEDTAAMQSEEFKELDETPSTKHVRMVINWSNEPNWSSMHRAWGTNCTKKGR</sequence>
<dbReference type="AlphaFoldDB" id="A0A9W6XKM2"/>
<organism evidence="2 3">
    <name type="scientific">Phytophthora fragariaefolia</name>
    <dbReference type="NCBI Taxonomy" id="1490495"/>
    <lineage>
        <taxon>Eukaryota</taxon>
        <taxon>Sar</taxon>
        <taxon>Stramenopiles</taxon>
        <taxon>Oomycota</taxon>
        <taxon>Peronosporomycetes</taxon>
        <taxon>Peronosporales</taxon>
        <taxon>Peronosporaceae</taxon>
        <taxon>Phytophthora</taxon>
    </lineage>
</organism>
<keyword evidence="3" id="KW-1185">Reference proteome</keyword>
<dbReference type="EMBL" id="BSXT01001239">
    <property type="protein sequence ID" value="GMF40348.1"/>
    <property type="molecule type" value="Genomic_DNA"/>
</dbReference>
<evidence type="ECO:0000313" key="3">
    <source>
        <dbReference type="Proteomes" id="UP001165121"/>
    </source>
</evidence>
<dbReference type="OrthoDB" id="128218at2759"/>